<dbReference type="InterPro" id="IPR036823">
    <property type="entry name" value="Ribosomal_uS7_dom_sf"/>
</dbReference>
<comment type="function">
    <text evidence="6">One of the primary rRNA binding proteins, it binds directly to 16S rRNA where it nucleates assembly of the head domain of the 30S subunit. Is located at the subunit interface close to the decoding center, probably blocks exit of the E-site tRNA.</text>
</comment>
<keyword evidence="5 6" id="KW-0687">Ribonucleoprotein</keyword>
<protein>
    <recommendedName>
        <fullName evidence="6">Small ribosomal subunit protein uS7</fullName>
    </recommendedName>
</protein>
<feature type="domain" description="Small ribosomal subunit protein uS7" evidence="7">
    <location>
        <begin position="4"/>
        <end position="150"/>
    </location>
</feature>
<evidence type="ECO:0000313" key="9">
    <source>
        <dbReference type="Proteomes" id="UP000034344"/>
    </source>
</evidence>
<name>A0A0G0EKL5_9BACT</name>
<keyword evidence="4 6" id="KW-0689">Ribosomal protein</keyword>
<evidence type="ECO:0000259" key="7">
    <source>
        <dbReference type="Pfam" id="PF00177"/>
    </source>
</evidence>
<organism evidence="8 9">
    <name type="scientific">Candidatus Roizmanbacteria bacterium GW2011_GWA2_36_23</name>
    <dbReference type="NCBI Taxonomy" id="1618480"/>
    <lineage>
        <taxon>Bacteria</taxon>
        <taxon>Candidatus Roizmaniibacteriota</taxon>
    </lineage>
</organism>
<keyword evidence="6" id="KW-0820">tRNA-binding</keyword>
<comment type="subunit">
    <text evidence="6">Part of the 30S ribosomal subunit. Contacts proteins S9 and S11.</text>
</comment>
<dbReference type="GO" id="GO:0006412">
    <property type="term" value="P:translation"/>
    <property type="evidence" value="ECO:0007669"/>
    <property type="project" value="UniProtKB-UniRule"/>
</dbReference>
<sequence>MPRHFYKKRKIKFDPVYKNFEVAKLVNYIIIDGKKSVAQNIVYNVLEQFKKENQDPLKTLHQAIDNIGPNHEVRPRRLGGASYLVPIEIRRERRLFLALNWLIEAAKARSNKEFPTFADKLSAEIKDAVKNQGQAIAKKLQTEKLAEANKAFSHLKW</sequence>
<dbReference type="GO" id="GO:0000049">
    <property type="term" value="F:tRNA binding"/>
    <property type="evidence" value="ECO:0007669"/>
    <property type="project" value="UniProtKB-UniRule"/>
</dbReference>
<dbReference type="HAMAP" id="MF_00480_B">
    <property type="entry name" value="Ribosomal_uS7_B"/>
    <property type="match status" value="1"/>
</dbReference>
<dbReference type="NCBIfam" id="TIGR01029">
    <property type="entry name" value="rpsG_bact"/>
    <property type="match status" value="1"/>
</dbReference>
<dbReference type="GO" id="GO:0015935">
    <property type="term" value="C:small ribosomal subunit"/>
    <property type="evidence" value="ECO:0007669"/>
    <property type="project" value="InterPro"/>
</dbReference>
<dbReference type="SUPFAM" id="SSF47973">
    <property type="entry name" value="Ribosomal protein S7"/>
    <property type="match status" value="1"/>
</dbReference>
<dbReference type="EMBL" id="LBRS01000006">
    <property type="protein sequence ID" value="KKQ01600.1"/>
    <property type="molecule type" value="Genomic_DNA"/>
</dbReference>
<keyword evidence="2 6" id="KW-0699">rRNA-binding</keyword>
<comment type="similarity">
    <text evidence="1 6">Belongs to the universal ribosomal protein uS7 family.</text>
</comment>
<dbReference type="GO" id="GO:0003735">
    <property type="term" value="F:structural constituent of ribosome"/>
    <property type="evidence" value="ECO:0007669"/>
    <property type="project" value="InterPro"/>
</dbReference>
<evidence type="ECO:0000256" key="3">
    <source>
        <dbReference type="ARBA" id="ARBA00022884"/>
    </source>
</evidence>
<evidence type="ECO:0000256" key="4">
    <source>
        <dbReference type="ARBA" id="ARBA00022980"/>
    </source>
</evidence>
<proteinExistence type="inferred from homology"/>
<comment type="caution">
    <text evidence="8">The sequence shown here is derived from an EMBL/GenBank/DDBJ whole genome shotgun (WGS) entry which is preliminary data.</text>
</comment>
<dbReference type="PIRSF" id="PIRSF002122">
    <property type="entry name" value="RPS7p_RPS7a_RPS5e_RPS7o"/>
    <property type="match status" value="1"/>
</dbReference>
<evidence type="ECO:0000256" key="5">
    <source>
        <dbReference type="ARBA" id="ARBA00023274"/>
    </source>
</evidence>
<dbReference type="STRING" id="1618480.US11_C0006G0042"/>
<evidence type="ECO:0000256" key="1">
    <source>
        <dbReference type="ARBA" id="ARBA00007151"/>
    </source>
</evidence>
<dbReference type="Pfam" id="PF00177">
    <property type="entry name" value="Ribosomal_S7"/>
    <property type="match status" value="1"/>
</dbReference>
<dbReference type="PANTHER" id="PTHR11205">
    <property type="entry name" value="RIBOSOMAL PROTEIN S7"/>
    <property type="match status" value="1"/>
</dbReference>
<dbReference type="InterPro" id="IPR023798">
    <property type="entry name" value="Ribosomal_uS7_dom"/>
</dbReference>
<dbReference type="InterPro" id="IPR000235">
    <property type="entry name" value="Ribosomal_uS7"/>
</dbReference>
<dbReference type="CDD" id="cd14869">
    <property type="entry name" value="uS7_Bacteria"/>
    <property type="match status" value="1"/>
</dbReference>
<dbReference type="AlphaFoldDB" id="A0A0G0EKL5"/>
<dbReference type="Gene3D" id="1.10.455.10">
    <property type="entry name" value="Ribosomal protein S7 domain"/>
    <property type="match status" value="1"/>
</dbReference>
<evidence type="ECO:0000256" key="6">
    <source>
        <dbReference type="HAMAP-Rule" id="MF_00480"/>
    </source>
</evidence>
<dbReference type="Proteomes" id="UP000034344">
    <property type="component" value="Unassembled WGS sequence"/>
</dbReference>
<accession>A0A0G0EKL5</accession>
<evidence type="ECO:0000313" key="8">
    <source>
        <dbReference type="EMBL" id="KKQ01600.1"/>
    </source>
</evidence>
<evidence type="ECO:0000256" key="2">
    <source>
        <dbReference type="ARBA" id="ARBA00022730"/>
    </source>
</evidence>
<reference evidence="8 9" key="1">
    <citation type="journal article" date="2015" name="Nature">
        <title>rRNA introns, odd ribosomes, and small enigmatic genomes across a large radiation of phyla.</title>
        <authorList>
            <person name="Brown C.T."/>
            <person name="Hug L.A."/>
            <person name="Thomas B.C."/>
            <person name="Sharon I."/>
            <person name="Castelle C.J."/>
            <person name="Singh A."/>
            <person name="Wilkins M.J."/>
            <person name="Williams K.H."/>
            <person name="Banfield J.F."/>
        </authorList>
    </citation>
    <scope>NUCLEOTIDE SEQUENCE [LARGE SCALE GENOMIC DNA]</scope>
</reference>
<keyword evidence="3 6" id="KW-0694">RNA-binding</keyword>
<dbReference type="GO" id="GO:0019843">
    <property type="term" value="F:rRNA binding"/>
    <property type="evidence" value="ECO:0007669"/>
    <property type="project" value="UniProtKB-UniRule"/>
</dbReference>
<dbReference type="InterPro" id="IPR005717">
    <property type="entry name" value="Ribosomal_uS7_bac/org-type"/>
</dbReference>
<gene>
    <name evidence="6" type="primary">rpsG</name>
    <name evidence="8" type="ORF">US11_C0006G0042</name>
</gene>